<dbReference type="PANTHER" id="PTHR43214:SF43">
    <property type="entry name" value="TWO-COMPONENT RESPONSE REGULATOR"/>
    <property type="match status" value="1"/>
</dbReference>
<dbReference type="GO" id="GO:0003677">
    <property type="term" value="F:DNA binding"/>
    <property type="evidence" value="ECO:0007669"/>
    <property type="project" value="UniProtKB-KW"/>
</dbReference>
<dbReference type="InterPro" id="IPR011006">
    <property type="entry name" value="CheY-like_superfamily"/>
</dbReference>
<dbReference type="KEGG" id="orp:MOP44_13980"/>
<dbReference type="Pfam" id="PF00196">
    <property type="entry name" value="GerE"/>
    <property type="match status" value="1"/>
</dbReference>
<evidence type="ECO:0000259" key="5">
    <source>
        <dbReference type="PROSITE" id="PS50110"/>
    </source>
</evidence>
<dbReference type="PANTHER" id="PTHR43214">
    <property type="entry name" value="TWO-COMPONENT RESPONSE REGULATOR"/>
    <property type="match status" value="1"/>
</dbReference>
<feature type="domain" description="HTH luxR-type" evidence="4">
    <location>
        <begin position="141"/>
        <end position="206"/>
    </location>
</feature>
<dbReference type="PROSITE" id="PS50043">
    <property type="entry name" value="HTH_LUXR_2"/>
    <property type="match status" value="1"/>
</dbReference>
<dbReference type="GO" id="GO:0000160">
    <property type="term" value="P:phosphorelay signal transduction system"/>
    <property type="evidence" value="ECO:0007669"/>
    <property type="project" value="InterPro"/>
</dbReference>
<dbReference type="SMART" id="SM00448">
    <property type="entry name" value="REC"/>
    <property type="match status" value="1"/>
</dbReference>
<dbReference type="SUPFAM" id="SSF52172">
    <property type="entry name" value="CheY-like"/>
    <property type="match status" value="1"/>
</dbReference>
<reference evidence="6" key="1">
    <citation type="submission" date="2021-04" db="EMBL/GenBank/DDBJ databases">
        <title>Phylogenetic analysis of Acidobacteriaceae.</title>
        <authorList>
            <person name="Qiu L."/>
            <person name="Zhang Q."/>
        </authorList>
    </citation>
    <scope>NUCLEOTIDE SEQUENCE</scope>
    <source>
        <strain evidence="6">DSM 25168</strain>
    </source>
</reference>
<dbReference type="InterPro" id="IPR000792">
    <property type="entry name" value="Tscrpt_reg_LuxR_C"/>
</dbReference>
<organism evidence="6 7">
    <name type="scientific">Occallatibacter riparius</name>
    <dbReference type="NCBI Taxonomy" id="1002689"/>
    <lineage>
        <taxon>Bacteria</taxon>
        <taxon>Pseudomonadati</taxon>
        <taxon>Acidobacteriota</taxon>
        <taxon>Terriglobia</taxon>
        <taxon>Terriglobales</taxon>
        <taxon>Acidobacteriaceae</taxon>
        <taxon>Occallatibacter</taxon>
    </lineage>
</organism>
<feature type="domain" description="Response regulatory" evidence="5">
    <location>
        <begin position="9"/>
        <end position="125"/>
    </location>
</feature>
<accession>A0A9J7BK89</accession>
<protein>
    <submittedName>
        <fullName evidence="6">Response regulator transcription factor</fullName>
    </submittedName>
</protein>
<dbReference type="SUPFAM" id="SSF46894">
    <property type="entry name" value="C-terminal effector domain of the bipartite response regulators"/>
    <property type="match status" value="1"/>
</dbReference>
<evidence type="ECO:0000256" key="3">
    <source>
        <dbReference type="PROSITE-ProRule" id="PRU00169"/>
    </source>
</evidence>
<feature type="modified residue" description="4-aspartylphosphate" evidence="3">
    <location>
        <position position="60"/>
    </location>
</feature>
<evidence type="ECO:0000256" key="2">
    <source>
        <dbReference type="ARBA" id="ARBA00023125"/>
    </source>
</evidence>
<dbReference type="PROSITE" id="PS00622">
    <property type="entry name" value="HTH_LUXR_1"/>
    <property type="match status" value="1"/>
</dbReference>
<evidence type="ECO:0000259" key="4">
    <source>
        <dbReference type="PROSITE" id="PS50043"/>
    </source>
</evidence>
<dbReference type="Gene3D" id="3.40.50.2300">
    <property type="match status" value="1"/>
</dbReference>
<dbReference type="InterPro" id="IPR058245">
    <property type="entry name" value="NreC/VraR/RcsB-like_REC"/>
</dbReference>
<dbReference type="CDD" id="cd06170">
    <property type="entry name" value="LuxR_C_like"/>
    <property type="match status" value="1"/>
</dbReference>
<dbReference type="CDD" id="cd17535">
    <property type="entry name" value="REC_NarL-like"/>
    <property type="match status" value="1"/>
</dbReference>
<evidence type="ECO:0000313" key="6">
    <source>
        <dbReference type="EMBL" id="UWZ81693.1"/>
    </source>
</evidence>
<dbReference type="InterPro" id="IPR001789">
    <property type="entry name" value="Sig_transdc_resp-reg_receiver"/>
</dbReference>
<evidence type="ECO:0000313" key="7">
    <source>
        <dbReference type="Proteomes" id="UP001059380"/>
    </source>
</evidence>
<dbReference type="InterPro" id="IPR016032">
    <property type="entry name" value="Sig_transdc_resp-reg_C-effctor"/>
</dbReference>
<proteinExistence type="predicted"/>
<dbReference type="GO" id="GO:0006355">
    <property type="term" value="P:regulation of DNA-templated transcription"/>
    <property type="evidence" value="ECO:0007669"/>
    <property type="project" value="InterPro"/>
</dbReference>
<evidence type="ECO:0000256" key="1">
    <source>
        <dbReference type="ARBA" id="ARBA00022553"/>
    </source>
</evidence>
<keyword evidence="7" id="KW-1185">Reference proteome</keyword>
<dbReference type="SMART" id="SM00421">
    <property type="entry name" value="HTH_LUXR"/>
    <property type="match status" value="1"/>
</dbReference>
<dbReference type="RefSeq" id="WP_260790544.1">
    <property type="nucleotide sequence ID" value="NZ_CP093313.1"/>
</dbReference>
<name>A0A9J7BK89_9BACT</name>
<dbReference type="EMBL" id="CP093313">
    <property type="protein sequence ID" value="UWZ81693.1"/>
    <property type="molecule type" value="Genomic_DNA"/>
</dbReference>
<dbReference type="AlphaFoldDB" id="A0A9J7BK89"/>
<dbReference type="PROSITE" id="PS50110">
    <property type="entry name" value="RESPONSE_REGULATORY"/>
    <property type="match status" value="1"/>
</dbReference>
<sequence length="210" mass="23652">MNKLSVPIRILSVDDHPLMREGIAAVIRNEPDMQLVAEAVNGEEAIIRFREHRPDIVLMDLRLPDICGTEAVRAIRREFSDARIIVLTTFDGDADIRLALEAGAQSYMLKSMPRRELVEVIRKVHEGKRHVPPEVAAQLAEHMGQEFLSRREIEVLERIAGGNRNSDIASMLFISEETVKGHVKHIMEKLGANDRTEAVAIGVRRGIIRL</sequence>
<gene>
    <name evidence="6" type="ORF">MOP44_13980</name>
</gene>
<dbReference type="PRINTS" id="PR00038">
    <property type="entry name" value="HTHLUXR"/>
</dbReference>
<dbReference type="Pfam" id="PF00072">
    <property type="entry name" value="Response_reg"/>
    <property type="match status" value="1"/>
</dbReference>
<dbReference type="Proteomes" id="UP001059380">
    <property type="component" value="Chromosome"/>
</dbReference>
<dbReference type="InterPro" id="IPR039420">
    <property type="entry name" value="WalR-like"/>
</dbReference>
<keyword evidence="2" id="KW-0238">DNA-binding</keyword>
<keyword evidence="1 3" id="KW-0597">Phosphoprotein</keyword>